<dbReference type="GO" id="GO:0005829">
    <property type="term" value="C:cytosol"/>
    <property type="evidence" value="ECO:0007669"/>
    <property type="project" value="TreeGrafter"/>
</dbReference>
<evidence type="ECO:0000256" key="1">
    <source>
        <dbReference type="ARBA" id="ARBA00022737"/>
    </source>
</evidence>
<keyword evidence="6" id="KW-1185">Reference proteome</keyword>
<dbReference type="InterPro" id="IPR036770">
    <property type="entry name" value="Ankyrin_rpt-contain_sf"/>
</dbReference>
<comment type="caution">
    <text evidence="5">The sequence shown here is derived from an EMBL/GenBank/DDBJ whole genome shotgun (WGS) entry which is preliminary data.</text>
</comment>
<feature type="region of interest" description="Disordered" evidence="4">
    <location>
        <begin position="308"/>
        <end position="340"/>
    </location>
</feature>
<proteinExistence type="predicted"/>
<protein>
    <submittedName>
        <fullName evidence="5">Ankyrin repeat and death domain-containing protein 1A</fullName>
    </submittedName>
</protein>
<accession>A0AAE1HPB9</accession>
<evidence type="ECO:0000256" key="4">
    <source>
        <dbReference type="SAM" id="MobiDB-lite"/>
    </source>
</evidence>
<reference evidence="5" key="1">
    <citation type="submission" date="2021-07" db="EMBL/GenBank/DDBJ databases">
        <authorList>
            <person name="Catto M.A."/>
            <person name="Jacobson A."/>
            <person name="Kennedy G."/>
            <person name="Labadie P."/>
            <person name="Hunt B.G."/>
            <person name="Srinivasan R."/>
        </authorList>
    </citation>
    <scope>NUCLEOTIDE SEQUENCE</scope>
    <source>
        <strain evidence="5">PL_HMW_Pooled</strain>
        <tissue evidence="5">Head</tissue>
    </source>
</reference>
<feature type="repeat" description="ANK" evidence="3">
    <location>
        <begin position="134"/>
        <end position="166"/>
    </location>
</feature>
<feature type="repeat" description="ANK" evidence="3">
    <location>
        <begin position="233"/>
        <end position="265"/>
    </location>
</feature>
<dbReference type="InterPro" id="IPR002110">
    <property type="entry name" value="Ankyrin_rpt"/>
</dbReference>
<dbReference type="PANTHER" id="PTHR46680">
    <property type="entry name" value="NF-KAPPA-B INHIBITOR ALPHA"/>
    <property type="match status" value="1"/>
</dbReference>
<dbReference type="Pfam" id="PF12796">
    <property type="entry name" value="Ank_2"/>
    <property type="match status" value="2"/>
</dbReference>
<evidence type="ECO:0000256" key="3">
    <source>
        <dbReference type="PROSITE-ProRule" id="PRU00023"/>
    </source>
</evidence>
<dbReference type="AlphaFoldDB" id="A0AAE1HPB9"/>
<feature type="repeat" description="ANK" evidence="3">
    <location>
        <begin position="200"/>
        <end position="232"/>
    </location>
</feature>
<dbReference type="PANTHER" id="PTHR46680:SF3">
    <property type="entry name" value="NF-KAPPA-B INHIBITOR CACTUS"/>
    <property type="match status" value="1"/>
</dbReference>
<dbReference type="EMBL" id="JAHWGI010001209">
    <property type="protein sequence ID" value="KAK3925029.1"/>
    <property type="molecule type" value="Genomic_DNA"/>
</dbReference>
<dbReference type="GO" id="GO:0051059">
    <property type="term" value="F:NF-kappaB binding"/>
    <property type="evidence" value="ECO:0007669"/>
    <property type="project" value="TreeGrafter"/>
</dbReference>
<dbReference type="PROSITE" id="PS50297">
    <property type="entry name" value="ANK_REP_REGION"/>
    <property type="match status" value="6"/>
</dbReference>
<dbReference type="Proteomes" id="UP001219518">
    <property type="component" value="Unassembled WGS sequence"/>
</dbReference>
<name>A0AAE1HPB9_9NEOP</name>
<evidence type="ECO:0000256" key="2">
    <source>
        <dbReference type="ARBA" id="ARBA00023043"/>
    </source>
</evidence>
<evidence type="ECO:0000313" key="6">
    <source>
        <dbReference type="Proteomes" id="UP001219518"/>
    </source>
</evidence>
<sequence>MTNVFPFPLFQKELTLLMCGARNSRLSVVNLILESLEEPNLEVVDAEQQTALYHAAMGGHGPILDVLIRAGADANTRNKRDANMMIMIVKSLIFSSVGAKLGRTPLHVSAEKGHVEAVRVLLQHGADAAVADQDGNAPLHVATENQQSTIVQELLSHGVDPDAENKRGLTALHVASGLGCRGIIESLVQSGAQLNKQTKDGSSPLHMACLQNQLVALELLIAKGADINALDVRLQSPMHIAAERGFTDACKMLLAAGAVIDQKEQTGKTPLYMAARGSFTAIVDMIIKTARLDCPASVSIWTWTVPGRGRRAGQSSQTGGSGHPAGRVRNRPKNILLDDR</sequence>
<feature type="repeat" description="ANK" evidence="3">
    <location>
        <begin position="101"/>
        <end position="133"/>
    </location>
</feature>
<dbReference type="GO" id="GO:0071356">
    <property type="term" value="P:cellular response to tumor necrosis factor"/>
    <property type="evidence" value="ECO:0007669"/>
    <property type="project" value="TreeGrafter"/>
</dbReference>
<dbReference type="Gene3D" id="1.25.40.20">
    <property type="entry name" value="Ankyrin repeat-containing domain"/>
    <property type="match status" value="3"/>
</dbReference>
<dbReference type="SMART" id="SM00248">
    <property type="entry name" value="ANK"/>
    <property type="match status" value="8"/>
</dbReference>
<keyword evidence="2 3" id="KW-0040">ANK repeat</keyword>
<dbReference type="PRINTS" id="PR01415">
    <property type="entry name" value="ANKYRIN"/>
</dbReference>
<dbReference type="InterPro" id="IPR051070">
    <property type="entry name" value="NF-kappa-B_inhibitor"/>
</dbReference>
<dbReference type="PROSITE" id="PS50088">
    <property type="entry name" value="ANK_REPEAT"/>
    <property type="match status" value="6"/>
</dbReference>
<gene>
    <name evidence="5" type="ORF">KUF71_013302</name>
</gene>
<organism evidence="5 6">
    <name type="scientific">Frankliniella fusca</name>
    <dbReference type="NCBI Taxonomy" id="407009"/>
    <lineage>
        <taxon>Eukaryota</taxon>
        <taxon>Metazoa</taxon>
        <taxon>Ecdysozoa</taxon>
        <taxon>Arthropoda</taxon>
        <taxon>Hexapoda</taxon>
        <taxon>Insecta</taxon>
        <taxon>Pterygota</taxon>
        <taxon>Neoptera</taxon>
        <taxon>Paraneoptera</taxon>
        <taxon>Thysanoptera</taxon>
        <taxon>Terebrantia</taxon>
        <taxon>Thripoidea</taxon>
        <taxon>Thripidae</taxon>
        <taxon>Frankliniella</taxon>
    </lineage>
</organism>
<reference evidence="5" key="2">
    <citation type="journal article" date="2023" name="BMC Genomics">
        <title>Pest status, molecular evolution, and epigenetic factors derived from the genome assembly of Frankliniella fusca, a thysanopteran phytovirus vector.</title>
        <authorList>
            <person name="Catto M.A."/>
            <person name="Labadie P.E."/>
            <person name="Jacobson A.L."/>
            <person name="Kennedy G.G."/>
            <person name="Srinivasan R."/>
            <person name="Hunt B.G."/>
        </authorList>
    </citation>
    <scope>NUCLEOTIDE SEQUENCE</scope>
    <source>
        <strain evidence="5">PL_HMW_Pooled</strain>
    </source>
</reference>
<feature type="repeat" description="ANK" evidence="3">
    <location>
        <begin position="47"/>
        <end position="79"/>
    </location>
</feature>
<feature type="repeat" description="ANK" evidence="3">
    <location>
        <begin position="167"/>
        <end position="199"/>
    </location>
</feature>
<dbReference type="SUPFAM" id="SSF48403">
    <property type="entry name" value="Ankyrin repeat"/>
    <property type="match status" value="1"/>
</dbReference>
<dbReference type="Pfam" id="PF13857">
    <property type="entry name" value="Ank_5"/>
    <property type="match status" value="1"/>
</dbReference>
<keyword evidence="1" id="KW-0677">Repeat</keyword>
<evidence type="ECO:0000313" key="5">
    <source>
        <dbReference type="EMBL" id="KAK3925029.1"/>
    </source>
</evidence>